<feature type="transmembrane region" description="Helical" evidence="2">
    <location>
        <begin position="110"/>
        <end position="133"/>
    </location>
</feature>
<protein>
    <submittedName>
        <fullName evidence="3">Uncharacterized protein</fullName>
    </submittedName>
</protein>
<comment type="caution">
    <text evidence="3">The sequence shown here is derived from an EMBL/GenBank/DDBJ whole genome shotgun (WGS) entry which is preliminary data.</text>
</comment>
<accession>X1HND5</accession>
<dbReference type="AlphaFoldDB" id="X1HND5"/>
<keyword evidence="2" id="KW-0472">Membrane</keyword>
<evidence type="ECO:0000256" key="2">
    <source>
        <dbReference type="SAM" id="Phobius"/>
    </source>
</evidence>
<feature type="coiled-coil region" evidence="1">
    <location>
        <begin position="150"/>
        <end position="233"/>
    </location>
</feature>
<organism evidence="3">
    <name type="scientific">marine sediment metagenome</name>
    <dbReference type="NCBI Taxonomy" id="412755"/>
    <lineage>
        <taxon>unclassified sequences</taxon>
        <taxon>metagenomes</taxon>
        <taxon>ecological metagenomes</taxon>
    </lineage>
</organism>
<evidence type="ECO:0000313" key="3">
    <source>
        <dbReference type="EMBL" id="GAH70967.1"/>
    </source>
</evidence>
<keyword evidence="2" id="KW-1133">Transmembrane helix</keyword>
<gene>
    <name evidence="3" type="ORF">S03H2_54964</name>
</gene>
<keyword evidence="1" id="KW-0175">Coiled coil</keyword>
<feature type="non-terminal residue" evidence="3">
    <location>
        <position position="1"/>
    </location>
</feature>
<evidence type="ECO:0000256" key="1">
    <source>
        <dbReference type="SAM" id="Coils"/>
    </source>
</evidence>
<dbReference type="EMBL" id="BARU01035080">
    <property type="protein sequence ID" value="GAH70967.1"/>
    <property type="molecule type" value="Genomic_DNA"/>
</dbReference>
<sequence>KSERIVSYKAPVVQLLKMKTIAEQKTFEDTVPRLQLERALVPIDEFAAREGVSRSAVEDWANLGLVQIRRHKGETFVVDVPPGPYGDSYQALSDQQEPSHRNTLPRPTGIWQLAATVSVVCAFVAVLASFWLYADRQGLLDSIALVYERIDKADENFTRTEQQARTLQSQLDETRVELDQLKGQLIRSQAEVRNVHNQLNNARQNLGTIHQYNAEAAQRLNEQIERLTKLTSEVSEGR</sequence>
<keyword evidence="2" id="KW-0812">Transmembrane</keyword>
<proteinExistence type="predicted"/>
<name>X1HND5_9ZZZZ</name>
<reference evidence="3" key="1">
    <citation type="journal article" date="2014" name="Front. Microbiol.">
        <title>High frequency of phylogenetically diverse reductive dehalogenase-homologous genes in deep subseafloor sedimentary metagenomes.</title>
        <authorList>
            <person name="Kawai M."/>
            <person name="Futagami T."/>
            <person name="Toyoda A."/>
            <person name="Takaki Y."/>
            <person name="Nishi S."/>
            <person name="Hori S."/>
            <person name="Arai W."/>
            <person name="Tsubouchi T."/>
            <person name="Morono Y."/>
            <person name="Uchiyama I."/>
            <person name="Ito T."/>
            <person name="Fujiyama A."/>
            <person name="Inagaki F."/>
            <person name="Takami H."/>
        </authorList>
    </citation>
    <scope>NUCLEOTIDE SEQUENCE</scope>
    <source>
        <strain evidence="3">Expedition CK06-06</strain>
    </source>
</reference>